<dbReference type="Proteomes" id="UP001595705">
    <property type="component" value="Unassembled WGS sequence"/>
</dbReference>
<evidence type="ECO:0000256" key="2">
    <source>
        <dbReference type="ARBA" id="ARBA00022729"/>
    </source>
</evidence>
<dbReference type="PANTHER" id="PTHR34216">
    <property type="match status" value="1"/>
</dbReference>
<evidence type="ECO:0000256" key="1">
    <source>
        <dbReference type="ARBA" id="ARBA00004613"/>
    </source>
</evidence>
<comment type="caution">
    <text evidence="4">The sequence shown here is derived from an EMBL/GenBank/DDBJ whole genome shotgun (WGS) entry which is preliminary data.</text>
</comment>
<evidence type="ECO:0000313" key="5">
    <source>
        <dbReference type="Proteomes" id="UP001595705"/>
    </source>
</evidence>
<keyword evidence="2" id="KW-0732">Signal</keyword>
<dbReference type="InterPro" id="IPR002509">
    <property type="entry name" value="NODB_dom"/>
</dbReference>
<protein>
    <submittedName>
        <fullName evidence="4">Polysaccharide deacetylase family protein</fullName>
        <ecNumber evidence="4">3.-.-.-</ecNumber>
    </submittedName>
</protein>
<gene>
    <name evidence="4" type="ORF">ACFONC_03870</name>
</gene>
<comment type="subcellular location">
    <subcellularLocation>
        <location evidence="1">Secreted</location>
    </subcellularLocation>
</comment>
<organism evidence="4 5">
    <name type="scientific">Luteimonas soli</name>
    <dbReference type="NCBI Taxonomy" id="1648966"/>
    <lineage>
        <taxon>Bacteria</taxon>
        <taxon>Pseudomonadati</taxon>
        <taxon>Pseudomonadota</taxon>
        <taxon>Gammaproteobacteria</taxon>
        <taxon>Lysobacterales</taxon>
        <taxon>Lysobacteraceae</taxon>
        <taxon>Luteimonas</taxon>
    </lineage>
</organism>
<dbReference type="CDD" id="cd10918">
    <property type="entry name" value="CE4_NodB_like_5s_6s"/>
    <property type="match status" value="1"/>
</dbReference>
<dbReference type="Gene3D" id="3.20.20.370">
    <property type="entry name" value="Glycoside hydrolase/deacetylase"/>
    <property type="match status" value="1"/>
</dbReference>
<dbReference type="RefSeq" id="WP_386742411.1">
    <property type="nucleotide sequence ID" value="NZ_JBHRYA010000003.1"/>
</dbReference>
<dbReference type="PANTHER" id="PTHR34216:SF3">
    <property type="entry name" value="POLY-BETA-1,6-N-ACETYL-D-GLUCOSAMINE N-DEACETYLASE"/>
    <property type="match status" value="1"/>
</dbReference>
<dbReference type="PROSITE" id="PS51677">
    <property type="entry name" value="NODB"/>
    <property type="match status" value="1"/>
</dbReference>
<dbReference type="InterPro" id="IPR011330">
    <property type="entry name" value="Glyco_hydro/deAcase_b/a-brl"/>
</dbReference>
<accession>A0ABV7XGK1</accession>
<evidence type="ECO:0000259" key="3">
    <source>
        <dbReference type="PROSITE" id="PS51677"/>
    </source>
</evidence>
<reference evidence="5" key="1">
    <citation type="journal article" date="2019" name="Int. J. Syst. Evol. Microbiol.">
        <title>The Global Catalogue of Microorganisms (GCM) 10K type strain sequencing project: providing services to taxonomists for standard genome sequencing and annotation.</title>
        <authorList>
            <consortium name="The Broad Institute Genomics Platform"/>
            <consortium name="The Broad Institute Genome Sequencing Center for Infectious Disease"/>
            <person name="Wu L."/>
            <person name="Ma J."/>
        </authorList>
    </citation>
    <scope>NUCLEOTIDE SEQUENCE [LARGE SCALE GENOMIC DNA]</scope>
    <source>
        <strain evidence="5">KCTC 42441</strain>
    </source>
</reference>
<sequence length="266" mass="29206">MRADTPPLRKPRRTVALMYHALSRGHAPPGQDPHYTLDEAVFRGQLQQIQRAGGACSVRDWLRDDERRPVLLTFDDGHASNYEVAFPALAEYGMRADFFVNPANVGTPGFATWAQLREMSDAGMSIQSHGYDHSYFTDLAAPVLRERLHAAHVRIEDGVGAAATLLAPPGGRMPVGLVGIARQCGYLHVVSSRPGRMAASRRTAILPRLAVTAPLDPRRFNAWVDGGATSILREQLRYGSLSLAKQLLGDSRYERARMLALAGRRG</sequence>
<keyword evidence="5" id="KW-1185">Reference proteome</keyword>
<evidence type="ECO:0000313" key="4">
    <source>
        <dbReference type="EMBL" id="MFC3715285.1"/>
    </source>
</evidence>
<dbReference type="SUPFAM" id="SSF88713">
    <property type="entry name" value="Glycoside hydrolase/deacetylase"/>
    <property type="match status" value="1"/>
</dbReference>
<keyword evidence="4" id="KW-0378">Hydrolase</keyword>
<name>A0ABV7XGK1_9GAMM</name>
<dbReference type="GO" id="GO:0016787">
    <property type="term" value="F:hydrolase activity"/>
    <property type="evidence" value="ECO:0007669"/>
    <property type="project" value="UniProtKB-KW"/>
</dbReference>
<proteinExistence type="predicted"/>
<dbReference type="EMBL" id="JBHRYA010000003">
    <property type="protein sequence ID" value="MFC3715285.1"/>
    <property type="molecule type" value="Genomic_DNA"/>
</dbReference>
<dbReference type="Pfam" id="PF01522">
    <property type="entry name" value="Polysacc_deac_1"/>
    <property type="match status" value="1"/>
</dbReference>
<dbReference type="InterPro" id="IPR051398">
    <property type="entry name" value="Polysacch_Deacetylase"/>
</dbReference>
<feature type="domain" description="NodB homology" evidence="3">
    <location>
        <begin position="68"/>
        <end position="266"/>
    </location>
</feature>
<dbReference type="EC" id="3.-.-.-" evidence="4"/>